<protein>
    <submittedName>
        <fullName evidence="2">Uncharacterized protein</fullName>
    </submittedName>
</protein>
<keyword evidence="1" id="KW-1133">Transmembrane helix</keyword>
<evidence type="ECO:0000313" key="2">
    <source>
        <dbReference type="EMBL" id="RGC23824.1"/>
    </source>
</evidence>
<dbReference type="Proteomes" id="UP000261111">
    <property type="component" value="Unassembled WGS sequence"/>
</dbReference>
<accession>A0A3E2WD19</accession>
<keyword evidence="1" id="KW-0472">Membrane</keyword>
<comment type="caution">
    <text evidence="2">The sequence shown here is derived from an EMBL/GenBank/DDBJ whole genome shotgun (WGS) entry which is preliminary data.</text>
</comment>
<gene>
    <name evidence="2" type="ORF">DWX41_21885</name>
</gene>
<keyword evidence="1" id="KW-0812">Transmembrane</keyword>
<reference evidence="2 3" key="1">
    <citation type="submission" date="2018-08" db="EMBL/GenBank/DDBJ databases">
        <title>A genome reference for cultivated species of the human gut microbiota.</title>
        <authorList>
            <person name="Zou Y."/>
            <person name="Xue W."/>
            <person name="Luo G."/>
        </authorList>
    </citation>
    <scope>NUCLEOTIDE SEQUENCE [LARGE SCALE GENOMIC DNA]</scope>
    <source>
        <strain evidence="2 3">AF19-21</strain>
    </source>
</reference>
<dbReference type="AlphaFoldDB" id="A0A3E2WD19"/>
<name>A0A3E2WD19_9FIRM</name>
<proteinExistence type="predicted"/>
<organism evidence="2 3">
    <name type="scientific">Hungatella hathewayi</name>
    <dbReference type="NCBI Taxonomy" id="154046"/>
    <lineage>
        <taxon>Bacteria</taxon>
        <taxon>Bacillati</taxon>
        <taxon>Bacillota</taxon>
        <taxon>Clostridia</taxon>
        <taxon>Lachnospirales</taxon>
        <taxon>Lachnospiraceae</taxon>
        <taxon>Hungatella</taxon>
    </lineage>
</organism>
<feature type="transmembrane region" description="Helical" evidence="1">
    <location>
        <begin position="6"/>
        <end position="29"/>
    </location>
</feature>
<evidence type="ECO:0000313" key="3">
    <source>
        <dbReference type="Proteomes" id="UP000261111"/>
    </source>
</evidence>
<dbReference type="EMBL" id="QVIA01000041">
    <property type="protein sequence ID" value="RGC23824.1"/>
    <property type="molecule type" value="Genomic_DNA"/>
</dbReference>
<sequence>MTTNEIIMIIICTIWLLLILADTILNILAKRAYREYCRIISEQNEIFKQLLFGKKGRDN</sequence>
<evidence type="ECO:0000256" key="1">
    <source>
        <dbReference type="SAM" id="Phobius"/>
    </source>
</evidence>
<dbReference type="RefSeq" id="WP_117441342.1">
    <property type="nucleotide sequence ID" value="NZ_QVIA01000041.1"/>
</dbReference>